<organism evidence="1 2">
    <name type="scientific">Phlebia brevispora</name>
    <dbReference type="NCBI Taxonomy" id="194682"/>
    <lineage>
        <taxon>Eukaryota</taxon>
        <taxon>Fungi</taxon>
        <taxon>Dikarya</taxon>
        <taxon>Basidiomycota</taxon>
        <taxon>Agaricomycotina</taxon>
        <taxon>Agaricomycetes</taxon>
        <taxon>Polyporales</taxon>
        <taxon>Meruliaceae</taxon>
        <taxon>Phlebia</taxon>
    </lineage>
</organism>
<dbReference type="EMBL" id="JANHOG010000501">
    <property type="protein sequence ID" value="KAJ3553766.1"/>
    <property type="molecule type" value="Genomic_DNA"/>
</dbReference>
<sequence>MLKTIPIGEDGLVLGYRDTGPPTQGSTYLTVVLIHGLVFHGGIFSRMEPYASSHNLRLVSVNMRDYPGSSPFTPTELNKLASADHEVQDDLIHAQAHEVAIFLERFIQVEQIPPIDDRSGIRQGGLALVGWSMGNVFSISILAHARHFHTDALEEYLRTVVIYDTPNVIIGEPPLDGVYHPMMHPMAPEERCRAFLHWCASYYEPIRDISSLDNNTVRARRALHEISDDHTRTPTITRMSPDEFSYTADNDVFQRSGQYMRNIPPQVFYRNAQRALCDTEGILPTVDVIVIWCDMSPSVAAWAAKRLKERVDTARAEGKHTRAVRVINIKDANHFVHWEDPERMVKFFAQNI</sequence>
<comment type="caution">
    <text evidence="1">The sequence shown here is derived from an EMBL/GenBank/DDBJ whole genome shotgun (WGS) entry which is preliminary data.</text>
</comment>
<name>A0ACC1T5R5_9APHY</name>
<evidence type="ECO:0000313" key="2">
    <source>
        <dbReference type="Proteomes" id="UP001148662"/>
    </source>
</evidence>
<evidence type="ECO:0000313" key="1">
    <source>
        <dbReference type="EMBL" id="KAJ3553766.1"/>
    </source>
</evidence>
<keyword evidence="2" id="KW-1185">Reference proteome</keyword>
<accession>A0ACC1T5R5</accession>
<proteinExistence type="predicted"/>
<dbReference type="Proteomes" id="UP001148662">
    <property type="component" value="Unassembled WGS sequence"/>
</dbReference>
<reference evidence="1" key="1">
    <citation type="submission" date="2022-07" db="EMBL/GenBank/DDBJ databases">
        <title>Genome Sequence of Phlebia brevispora.</title>
        <authorList>
            <person name="Buettner E."/>
        </authorList>
    </citation>
    <scope>NUCLEOTIDE SEQUENCE</scope>
    <source>
        <strain evidence="1">MPL23</strain>
    </source>
</reference>
<gene>
    <name evidence="1" type="ORF">NM688_g3443</name>
</gene>
<protein>
    <submittedName>
        <fullName evidence="1">Uncharacterized protein</fullName>
    </submittedName>
</protein>